<evidence type="ECO:0000256" key="10">
    <source>
        <dbReference type="ARBA" id="ARBA00023268"/>
    </source>
</evidence>
<dbReference type="OrthoDB" id="1016457at2"/>
<dbReference type="InterPro" id="IPR019546">
    <property type="entry name" value="TAT_signal_bac_arc"/>
</dbReference>
<dbReference type="EMBL" id="CP033073">
    <property type="protein sequence ID" value="AYN41856.1"/>
    <property type="molecule type" value="Genomic_DNA"/>
</dbReference>
<evidence type="ECO:0000256" key="1">
    <source>
        <dbReference type="ARBA" id="ARBA00000527"/>
    </source>
</evidence>
<evidence type="ECO:0000256" key="8">
    <source>
        <dbReference type="ARBA" id="ARBA00022741"/>
    </source>
</evidence>
<dbReference type="InterPro" id="IPR006311">
    <property type="entry name" value="TAT_signal"/>
</dbReference>
<gene>
    <name evidence="14" type="ORF">D9753_26595</name>
</gene>
<feature type="domain" description="Calcineurin-like phosphoesterase" evidence="12">
    <location>
        <begin position="48"/>
        <end position="293"/>
    </location>
</feature>
<comment type="catalytic activity">
    <reaction evidence="2">
        <text>a nucleoside 2',3'-cyclic phosphate + H2O = a nucleoside 3'-phosphate + H(+)</text>
        <dbReference type="Rhea" id="RHEA:19621"/>
        <dbReference type="ChEBI" id="CHEBI:15377"/>
        <dbReference type="ChEBI" id="CHEBI:15378"/>
        <dbReference type="ChEBI" id="CHEBI:66949"/>
        <dbReference type="ChEBI" id="CHEBI:66954"/>
        <dbReference type="EC" id="3.1.4.16"/>
    </reaction>
</comment>
<dbReference type="KEGG" id="sdd:D9753_26595"/>
<dbReference type="InterPro" id="IPR029052">
    <property type="entry name" value="Metallo-depent_PP-like"/>
</dbReference>
<dbReference type="RefSeq" id="WP_121789292.1">
    <property type="nucleotide sequence ID" value="NZ_CP033073.1"/>
</dbReference>
<dbReference type="PRINTS" id="PR01607">
    <property type="entry name" value="APYRASEFAMLY"/>
</dbReference>
<evidence type="ECO:0000313" key="15">
    <source>
        <dbReference type="Proteomes" id="UP000268329"/>
    </source>
</evidence>
<dbReference type="PROSITE" id="PS00786">
    <property type="entry name" value="5_NUCLEOTIDASE_2"/>
    <property type="match status" value="1"/>
</dbReference>
<dbReference type="GO" id="GO:0008254">
    <property type="term" value="F:3'-nucleotidase activity"/>
    <property type="evidence" value="ECO:0007669"/>
    <property type="project" value="UniProtKB-EC"/>
</dbReference>
<dbReference type="GO" id="GO:0009166">
    <property type="term" value="P:nucleotide catabolic process"/>
    <property type="evidence" value="ECO:0007669"/>
    <property type="project" value="InterPro"/>
</dbReference>
<evidence type="ECO:0000256" key="7">
    <source>
        <dbReference type="ARBA" id="ARBA00022729"/>
    </source>
</evidence>
<evidence type="ECO:0000256" key="5">
    <source>
        <dbReference type="ARBA" id="ARBA00006654"/>
    </source>
</evidence>
<dbReference type="InterPro" id="IPR036907">
    <property type="entry name" value="5'-Nucleotdase_C_sf"/>
</dbReference>
<evidence type="ECO:0000256" key="2">
    <source>
        <dbReference type="ARBA" id="ARBA00001730"/>
    </source>
</evidence>
<evidence type="ECO:0000256" key="6">
    <source>
        <dbReference type="ARBA" id="ARBA00022723"/>
    </source>
</evidence>
<accession>A0A3G2JHH7</accession>
<dbReference type="Gene3D" id="3.90.780.10">
    <property type="entry name" value="5'-Nucleotidase, C-terminal domain"/>
    <property type="match status" value="1"/>
</dbReference>
<feature type="domain" description="5'-Nucleotidase C-terminal" evidence="13">
    <location>
        <begin position="375"/>
        <end position="554"/>
    </location>
</feature>
<reference evidence="14 15" key="1">
    <citation type="submission" date="2018-10" db="EMBL/GenBank/DDBJ databases">
        <title>The genome of Streptomyces dangxiongensis Z022.</title>
        <authorList>
            <person name="Zhang B."/>
        </authorList>
    </citation>
    <scope>NUCLEOTIDE SEQUENCE [LARGE SCALE GENOMIC DNA]</scope>
    <source>
        <strain evidence="14 15">Z022</strain>
    </source>
</reference>
<dbReference type="SUPFAM" id="SSF55816">
    <property type="entry name" value="5'-nucleotidase (syn. UDP-sugar hydrolase), C-terminal domain"/>
    <property type="match status" value="1"/>
</dbReference>
<dbReference type="GO" id="GO:0000166">
    <property type="term" value="F:nucleotide binding"/>
    <property type="evidence" value="ECO:0007669"/>
    <property type="project" value="UniProtKB-KW"/>
</dbReference>
<comment type="cofactor">
    <cofactor evidence="3">
        <name>a divalent metal cation</name>
        <dbReference type="ChEBI" id="CHEBI:60240"/>
    </cofactor>
</comment>
<feature type="signal peptide" evidence="11">
    <location>
        <begin position="1"/>
        <end position="32"/>
    </location>
</feature>
<dbReference type="SUPFAM" id="SSF56300">
    <property type="entry name" value="Metallo-dependent phosphatases"/>
    <property type="match status" value="1"/>
</dbReference>
<dbReference type="InterPro" id="IPR006179">
    <property type="entry name" value="5_nucleotidase/apyrase"/>
</dbReference>
<dbReference type="PANTHER" id="PTHR11575">
    <property type="entry name" value="5'-NUCLEOTIDASE-RELATED"/>
    <property type="match status" value="1"/>
</dbReference>
<proteinExistence type="inferred from homology"/>
<keyword evidence="10" id="KW-0511">Multifunctional enzyme</keyword>
<dbReference type="InterPro" id="IPR006146">
    <property type="entry name" value="5'-Nucleotdase_CS"/>
</dbReference>
<keyword evidence="15" id="KW-1185">Reference proteome</keyword>
<dbReference type="GO" id="GO:0030288">
    <property type="term" value="C:outer membrane-bounded periplasmic space"/>
    <property type="evidence" value="ECO:0007669"/>
    <property type="project" value="TreeGrafter"/>
</dbReference>
<dbReference type="AlphaFoldDB" id="A0A3G2JHH7"/>
<name>A0A3G2JHH7_9ACTN</name>
<dbReference type="Pfam" id="PF02872">
    <property type="entry name" value="5_nucleotid_C"/>
    <property type="match status" value="1"/>
</dbReference>
<evidence type="ECO:0000259" key="13">
    <source>
        <dbReference type="Pfam" id="PF02872"/>
    </source>
</evidence>
<protein>
    <submittedName>
        <fullName evidence="14">Twin-arginine translocation signal domain-containing protein</fullName>
    </submittedName>
</protein>
<dbReference type="InterPro" id="IPR004843">
    <property type="entry name" value="Calcineurin-like_PHP"/>
</dbReference>
<dbReference type="Pfam" id="PF00149">
    <property type="entry name" value="Metallophos"/>
    <property type="match status" value="1"/>
</dbReference>
<comment type="subcellular location">
    <subcellularLocation>
        <location evidence="4">Cell envelope</location>
    </subcellularLocation>
</comment>
<organism evidence="14 15">
    <name type="scientific">Streptomyces dangxiongensis</name>
    <dbReference type="NCBI Taxonomy" id="1442032"/>
    <lineage>
        <taxon>Bacteria</taxon>
        <taxon>Bacillati</taxon>
        <taxon>Actinomycetota</taxon>
        <taxon>Actinomycetes</taxon>
        <taxon>Kitasatosporales</taxon>
        <taxon>Streptomycetaceae</taxon>
        <taxon>Streptomyces</taxon>
    </lineage>
</organism>
<dbReference type="InterPro" id="IPR008334">
    <property type="entry name" value="5'-Nucleotdase_C"/>
</dbReference>
<keyword evidence="8 11" id="KW-0547">Nucleotide-binding</keyword>
<dbReference type="PANTHER" id="PTHR11575:SF6">
    <property type="entry name" value="2',3'-CYCLIC-NUCLEOTIDE 2'-PHOSPHODIESTERASE_3'-NUCLEOTIDASE"/>
    <property type="match status" value="1"/>
</dbReference>
<dbReference type="NCBIfam" id="TIGR01409">
    <property type="entry name" value="TAT_signal_seq"/>
    <property type="match status" value="1"/>
</dbReference>
<evidence type="ECO:0000256" key="4">
    <source>
        <dbReference type="ARBA" id="ARBA00004196"/>
    </source>
</evidence>
<comment type="catalytic activity">
    <reaction evidence="1">
        <text>a ribonucleoside 3'-phosphate + H2O = a ribonucleoside + phosphate</text>
        <dbReference type="Rhea" id="RHEA:10144"/>
        <dbReference type="ChEBI" id="CHEBI:13197"/>
        <dbReference type="ChEBI" id="CHEBI:15377"/>
        <dbReference type="ChEBI" id="CHEBI:18254"/>
        <dbReference type="ChEBI" id="CHEBI:43474"/>
        <dbReference type="EC" id="3.1.3.6"/>
    </reaction>
</comment>
<keyword evidence="6" id="KW-0479">Metal-binding</keyword>
<dbReference type="InterPro" id="IPR041827">
    <property type="entry name" value="CpdB_N"/>
</dbReference>
<dbReference type="GO" id="GO:0046872">
    <property type="term" value="F:metal ion binding"/>
    <property type="evidence" value="ECO:0007669"/>
    <property type="project" value="UniProtKB-KW"/>
</dbReference>
<evidence type="ECO:0000256" key="11">
    <source>
        <dbReference type="RuleBase" id="RU362119"/>
    </source>
</evidence>
<evidence type="ECO:0000259" key="12">
    <source>
        <dbReference type="Pfam" id="PF00149"/>
    </source>
</evidence>
<feature type="chain" id="PRO_5017850034" evidence="11">
    <location>
        <begin position="33"/>
        <end position="601"/>
    </location>
</feature>
<keyword evidence="9 11" id="KW-0378">Hydrolase</keyword>
<comment type="similarity">
    <text evidence="5 11">Belongs to the 5'-nucleotidase family.</text>
</comment>
<dbReference type="Gene3D" id="3.60.21.10">
    <property type="match status" value="1"/>
</dbReference>
<keyword evidence="7 11" id="KW-0732">Signal</keyword>
<evidence type="ECO:0000256" key="3">
    <source>
        <dbReference type="ARBA" id="ARBA00001968"/>
    </source>
</evidence>
<evidence type="ECO:0000313" key="14">
    <source>
        <dbReference type="EMBL" id="AYN41856.1"/>
    </source>
</evidence>
<dbReference type="Proteomes" id="UP000268329">
    <property type="component" value="Chromosome"/>
</dbReference>
<dbReference type="CDD" id="cd07410">
    <property type="entry name" value="MPP_CpdB_N"/>
    <property type="match status" value="1"/>
</dbReference>
<sequence length="601" mass="64793">MPLNRRKFLKKSAATGAGVAVAGAAAAPAARAADGKKPQHPAKRYSLTVMGTTDLHGHVFNWDYFKDAEYADKAGNAMGLARISTLVEQVRAERGHCNTLLLDAGDTIQGTPLTYYYAKVEPITAKGGPVHPMAQAMNAIGYDAAALGNHEFNYGIETLRKFEDQLDFPLLGANAVDAKTLRPAFPPYFMKTFHVRGAKPVKVAVLGLTNPGIAIWDKAYVQGKLAFPGLVEQAAKWVPKLRSMGADVVVVSAHSGTSGTSSYGDQVPYVENAAADVARQVPGIDAILVGHAHLEIPELKVVNEKTGRTVVLSEPLCYAERLTLFDIELVFGKGRWEVESVSASLRDSSSVADDPKITKLLTDEHKKVVAYVNQVVGRATGTLTTVEARYRDAPIIDLITKVQEDVVKAALAGTPYASLPVIAQASPFSRTSEIPAGDVTIRGLSSLYVYDNTLVAKLLTGAQVRAYLEYSAEYYVQTAADATVDVEKLTNAGGRPDYNYDYVSGLSYDIDIAQPAGSRIRNLTFQGAALDDAQQFVLAVNNYRANGGGAFPYVATAKELWSESTEIRTRIAEWVTAKGVLDPKDFASVDWKLVRNGTPVF</sequence>
<dbReference type="GO" id="GO:0008663">
    <property type="term" value="F:2',3'-cyclic-nucleotide 2'-phosphodiesterase activity"/>
    <property type="evidence" value="ECO:0007669"/>
    <property type="project" value="UniProtKB-EC"/>
</dbReference>
<dbReference type="PROSITE" id="PS51318">
    <property type="entry name" value="TAT"/>
    <property type="match status" value="1"/>
</dbReference>
<evidence type="ECO:0000256" key="9">
    <source>
        <dbReference type="ARBA" id="ARBA00022801"/>
    </source>
</evidence>